<dbReference type="EMBL" id="RCMV01000042">
    <property type="protein sequence ID" value="KAG3227080.1"/>
    <property type="molecule type" value="Genomic_DNA"/>
</dbReference>
<dbReference type="OrthoDB" id="160573at2759"/>
<dbReference type="Proteomes" id="UP000735874">
    <property type="component" value="Unassembled WGS sequence"/>
</dbReference>
<comment type="caution">
    <text evidence="6">The sequence shown here is derived from an EMBL/GenBank/DDBJ whole genome shotgun (WGS) entry which is preliminary data.</text>
</comment>
<accession>A0A329SMR0</accession>
<dbReference type="EMBL" id="RCMG01000065">
    <property type="protein sequence ID" value="KAG2865112.1"/>
    <property type="molecule type" value="Genomic_DNA"/>
</dbReference>
<dbReference type="Proteomes" id="UP000251314">
    <property type="component" value="Unassembled WGS sequence"/>
</dbReference>
<dbReference type="Proteomes" id="UP000774804">
    <property type="component" value="Unassembled WGS sequence"/>
</dbReference>
<name>A0A329SMR0_9STRA</name>
<dbReference type="Proteomes" id="UP000736787">
    <property type="component" value="Unassembled WGS sequence"/>
</dbReference>
<dbReference type="EMBL" id="RCMI01000623">
    <property type="protein sequence ID" value="KAG2903282.1"/>
    <property type="molecule type" value="Genomic_DNA"/>
</dbReference>
<reference evidence="6 7" key="1">
    <citation type="submission" date="2018-01" db="EMBL/GenBank/DDBJ databases">
        <title>Draft genome of the strawberry crown rot pathogen Phytophthora cactorum.</title>
        <authorList>
            <person name="Armitage A.D."/>
            <person name="Lysoe E."/>
            <person name="Nellist C.F."/>
            <person name="Harrison R.J."/>
            <person name="Brurberg M.B."/>
        </authorList>
    </citation>
    <scope>NUCLEOTIDE SEQUENCE [LARGE SCALE GENOMIC DNA]</scope>
    <source>
        <strain evidence="6 7">10300</strain>
    </source>
</reference>
<reference evidence="1" key="2">
    <citation type="submission" date="2018-10" db="EMBL/GenBank/DDBJ databases">
        <title>Effector identification in a new, highly contiguous assembly of the strawberry crown rot pathogen Phytophthora cactorum.</title>
        <authorList>
            <person name="Armitage A.D."/>
            <person name="Nellist C.F."/>
            <person name="Bates H."/>
            <person name="Vickerstaff R.J."/>
            <person name="Harrison R.J."/>
        </authorList>
    </citation>
    <scope>NUCLEOTIDE SEQUENCE</scope>
    <source>
        <strain evidence="1">15-7</strain>
        <strain evidence="2">4032</strain>
        <strain evidence="3">4040</strain>
        <strain evidence="4">P415</strain>
        <strain evidence="5">P421</strain>
    </source>
</reference>
<dbReference type="Proteomes" id="UP000697107">
    <property type="component" value="Unassembled WGS sequence"/>
</dbReference>
<evidence type="ECO:0000313" key="2">
    <source>
        <dbReference type="EMBL" id="KAG2903282.1"/>
    </source>
</evidence>
<evidence type="ECO:0000313" key="1">
    <source>
        <dbReference type="EMBL" id="KAG2865112.1"/>
    </source>
</evidence>
<evidence type="ECO:0000313" key="4">
    <source>
        <dbReference type="EMBL" id="KAG2994724.1"/>
    </source>
</evidence>
<dbReference type="AlphaFoldDB" id="A0A329SMR0"/>
<keyword evidence="7" id="KW-1185">Reference proteome</keyword>
<gene>
    <name evidence="6" type="ORF">PC110_g5753</name>
    <name evidence="1" type="ORF">PC113_g4018</name>
    <name evidence="2" type="ORF">PC115_g15366</name>
    <name evidence="3" type="ORF">PC117_g4009</name>
    <name evidence="4" type="ORF">PC118_g3372</name>
    <name evidence="5" type="ORF">PC129_g2378</name>
</gene>
<evidence type="ECO:0000313" key="5">
    <source>
        <dbReference type="EMBL" id="KAG3227080.1"/>
    </source>
</evidence>
<evidence type="ECO:0000313" key="6">
    <source>
        <dbReference type="EMBL" id="RAW37955.1"/>
    </source>
</evidence>
<dbReference type="EMBL" id="MJFZ01000099">
    <property type="protein sequence ID" value="RAW37955.1"/>
    <property type="molecule type" value="Genomic_DNA"/>
</dbReference>
<proteinExistence type="predicted"/>
<sequence>MKRIPPAPFSSIVAFAVYDYSEDLVPTKRKLPVDGFKSLALVCKSWYRLIDEVASRSQCSTLSLTFSSGSRSEILELRRQISERGSKILDLNIQIGDAPPQGGEVHLFRTGILSTWSHKDFQIDWEVIFSRVPALRRLDLSGVQLFSGQVELIIKSAAKYCKNVESVALATVDEMLQVRVDFDSIFGALYAALETWYSSGTYRGLKQLTVPVLDERNRFQACKQLFDNVVKFCPGVEYLDGYKKALNEMEKLTCRDGWLVTVEQWEEFNATCTQLREFHWVVAPFADSFFRSVW</sequence>
<protein>
    <recommendedName>
        <fullName evidence="8">F-box domain-containing protein</fullName>
    </recommendedName>
</protein>
<evidence type="ECO:0008006" key="8">
    <source>
        <dbReference type="Google" id="ProtNLM"/>
    </source>
</evidence>
<dbReference type="EMBL" id="RCML01000056">
    <property type="protein sequence ID" value="KAG2994724.1"/>
    <property type="molecule type" value="Genomic_DNA"/>
</dbReference>
<dbReference type="Proteomes" id="UP000760860">
    <property type="component" value="Unassembled WGS sequence"/>
</dbReference>
<evidence type="ECO:0000313" key="3">
    <source>
        <dbReference type="EMBL" id="KAG2950953.1"/>
    </source>
</evidence>
<dbReference type="STRING" id="29920.A0A329SMR0"/>
<dbReference type="VEuPathDB" id="FungiDB:PC110_g5753"/>
<evidence type="ECO:0000313" key="7">
    <source>
        <dbReference type="Proteomes" id="UP000251314"/>
    </source>
</evidence>
<organism evidence="6 7">
    <name type="scientific">Phytophthora cactorum</name>
    <dbReference type="NCBI Taxonomy" id="29920"/>
    <lineage>
        <taxon>Eukaryota</taxon>
        <taxon>Sar</taxon>
        <taxon>Stramenopiles</taxon>
        <taxon>Oomycota</taxon>
        <taxon>Peronosporomycetes</taxon>
        <taxon>Peronosporales</taxon>
        <taxon>Peronosporaceae</taxon>
        <taxon>Phytophthora</taxon>
    </lineage>
</organism>
<dbReference type="EMBL" id="RCMK01000061">
    <property type="protein sequence ID" value="KAG2950953.1"/>
    <property type="molecule type" value="Genomic_DNA"/>
</dbReference>